<evidence type="ECO:0000313" key="3">
    <source>
        <dbReference type="EMBL" id="MCU4740359.1"/>
    </source>
</evidence>
<evidence type="ECO:0000313" key="5">
    <source>
        <dbReference type="Proteomes" id="UP001320972"/>
    </source>
</evidence>
<feature type="transmembrane region" description="Helical" evidence="2">
    <location>
        <begin position="39"/>
        <end position="60"/>
    </location>
</feature>
<dbReference type="EMBL" id="JAOPKB010000001">
    <property type="protein sequence ID" value="MCU4971506.1"/>
    <property type="molecule type" value="Genomic_DNA"/>
</dbReference>
<dbReference type="Proteomes" id="UP001320972">
    <property type="component" value="Unassembled WGS sequence"/>
</dbReference>
<dbReference type="RefSeq" id="WP_338002193.1">
    <property type="nucleotide sequence ID" value="NZ_JAOPKA010000001.1"/>
</dbReference>
<keyword evidence="2" id="KW-0812">Transmembrane</keyword>
<keyword evidence="5" id="KW-1185">Reference proteome</keyword>
<keyword evidence="2" id="KW-0472">Membrane</keyword>
<comment type="caution">
    <text evidence="3">The sequence shown here is derived from an EMBL/GenBank/DDBJ whole genome shotgun (WGS) entry which is preliminary data.</text>
</comment>
<protein>
    <submittedName>
        <fullName evidence="3">Uncharacterized protein</fullName>
    </submittedName>
</protein>
<reference evidence="3 5" key="1">
    <citation type="submission" date="2022-09" db="EMBL/GenBank/DDBJ databases">
        <title>Enrichment on poylsaccharides allowed isolation of novel metabolic and taxonomic groups of Haloarchaea.</title>
        <authorList>
            <person name="Sorokin D.Y."/>
            <person name="Elcheninov A.G."/>
            <person name="Khizhniak T.V."/>
            <person name="Kolganova T.V."/>
            <person name="Kublanov I.V."/>
        </authorList>
    </citation>
    <scope>NUCLEOTIDE SEQUENCE</scope>
    <source>
        <strain evidence="4 5">AArc-m2/3/4</strain>
        <strain evidence="3">AArc-xg1-1</strain>
    </source>
</reference>
<evidence type="ECO:0000256" key="1">
    <source>
        <dbReference type="SAM" id="MobiDB-lite"/>
    </source>
</evidence>
<evidence type="ECO:0000256" key="2">
    <source>
        <dbReference type="SAM" id="Phobius"/>
    </source>
</evidence>
<organism evidence="3 6">
    <name type="scientific">Natronoglomus mannanivorans</name>
    <dbReference type="NCBI Taxonomy" id="2979990"/>
    <lineage>
        <taxon>Archaea</taxon>
        <taxon>Methanobacteriati</taxon>
        <taxon>Methanobacteriota</taxon>
        <taxon>Stenosarchaea group</taxon>
        <taxon>Halobacteria</taxon>
        <taxon>Halobacteriales</taxon>
        <taxon>Natrialbaceae</taxon>
        <taxon>Natronoglomus</taxon>
    </lineage>
</organism>
<accession>A0AAP3E0R8</accession>
<evidence type="ECO:0000313" key="6">
    <source>
        <dbReference type="Proteomes" id="UP001321018"/>
    </source>
</evidence>
<dbReference type="EMBL" id="JAOPKA010000001">
    <property type="protein sequence ID" value="MCU4740359.1"/>
    <property type="molecule type" value="Genomic_DNA"/>
</dbReference>
<gene>
    <name evidence="4" type="ORF">OB955_01955</name>
    <name evidence="3" type="ORF">OB960_02985</name>
</gene>
<keyword evidence="2" id="KW-1133">Transmembrane helix</keyword>
<feature type="compositionally biased region" description="Low complexity" evidence="1">
    <location>
        <begin position="11"/>
        <end position="24"/>
    </location>
</feature>
<name>A0AAP3E0R8_9EURY</name>
<feature type="region of interest" description="Disordered" evidence="1">
    <location>
        <begin position="1"/>
        <end position="29"/>
    </location>
</feature>
<feature type="compositionally biased region" description="Basic and acidic residues" evidence="1">
    <location>
        <begin position="1"/>
        <end position="10"/>
    </location>
</feature>
<evidence type="ECO:0000313" key="4">
    <source>
        <dbReference type="EMBL" id="MCU4971506.1"/>
    </source>
</evidence>
<dbReference type="Proteomes" id="UP001321018">
    <property type="component" value="Unassembled WGS sequence"/>
</dbReference>
<proteinExistence type="predicted"/>
<sequence>MATDGTHSHSTESPTASSESPSRTETSELEAYVSPTADFLLLFVFAVALTAAVAGGVIFMP</sequence>
<dbReference type="AlphaFoldDB" id="A0AAP3E0R8"/>